<dbReference type="InterPro" id="IPR005552">
    <property type="entry name" value="Scramblase"/>
</dbReference>
<keyword evidence="2" id="KW-0106">Calcium</keyword>
<comment type="similarity">
    <text evidence="1 2">Belongs to the phospholipid scramblase family.</text>
</comment>
<dbReference type="GO" id="GO:0017128">
    <property type="term" value="F:phospholipid scramblase activity"/>
    <property type="evidence" value="ECO:0007669"/>
    <property type="project" value="InterPro"/>
</dbReference>
<name>B4L924_DROMO</name>
<feature type="region of interest" description="Disordered" evidence="3">
    <location>
        <begin position="1"/>
        <end position="35"/>
    </location>
</feature>
<evidence type="ECO:0000256" key="3">
    <source>
        <dbReference type="SAM" id="MobiDB-lite"/>
    </source>
</evidence>
<accession>B4L924</accession>
<dbReference type="EMBL" id="CH933816">
    <property type="protein sequence ID" value="EDW17199.2"/>
    <property type="molecule type" value="Genomic_DNA"/>
</dbReference>
<dbReference type="GO" id="GO:0005886">
    <property type="term" value="C:plasma membrane"/>
    <property type="evidence" value="ECO:0007669"/>
    <property type="project" value="TreeGrafter"/>
</dbReference>
<dbReference type="HOGENOM" id="CLU_1205870_0_0_1"/>
<keyword evidence="5" id="KW-1185">Reference proteome</keyword>
<evidence type="ECO:0000256" key="2">
    <source>
        <dbReference type="RuleBase" id="RU363116"/>
    </source>
</evidence>
<sequence length="251" mass="28416">MEMKEVPKAFGEMPSSSRKGDKDKKETEEKRKKDEVWMVAPSDSRVTRGLEVLSSLDKIYVSQRLMPFEEYTSKKFMFQIKNGKGENVYRGLERPSVLQFIFDSSYPFKMDLVDKSGTKLVELDHPCSCALCPCFNVCDKKIKVYAPPGHYIGEVLKIISYKYTEYVVQDANGKEVIFIDGPPIYKNIGKVTLAIWDSHDHQIGTITKEFPILESLFTESSYFSASFPSSLNTNYKALILGGVILLSVASI</sequence>
<feature type="compositionally biased region" description="Basic and acidic residues" evidence="3">
    <location>
        <begin position="18"/>
        <end position="35"/>
    </location>
</feature>
<dbReference type="InParanoid" id="B4L924"/>
<keyword evidence="2" id="KW-0449">Lipoprotein</keyword>
<comment type="function">
    <text evidence="2">May mediate accelerated ATP-independent bidirectional transbilayer migration of phospholipids upon binding calcium ions that results in a loss of phospholipid asymmetry in the plasma membrane.</text>
</comment>
<dbReference type="Proteomes" id="UP000009192">
    <property type="component" value="Unassembled WGS sequence"/>
</dbReference>
<dbReference type="PANTHER" id="PTHR23248:SF9">
    <property type="entry name" value="PHOSPHOLIPID SCRAMBLASE"/>
    <property type="match status" value="1"/>
</dbReference>
<proteinExistence type="inferred from homology"/>
<evidence type="ECO:0000256" key="1">
    <source>
        <dbReference type="ARBA" id="ARBA00005350"/>
    </source>
</evidence>
<keyword evidence="2" id="KW-0564">Palmitate</keyword>
<dbReference type="OrthoDB" id="191150at2759"/>
<evidence type="ECO:0000313" key="4">
    <source>
        <dbReference type="EMBL" id="EDW17199.2"/>
    </source>
</evidence>
<reference evidence="4 5" key="1">
    <citation type="journal article" date="2007" name="Nature">
        <title>Evolution of genes and genomes on the Drosophila phylogeny.</title>
        <authorList>
            <consortium name="Drosophila 12 Genomes Consortium"/>
            <person name="Clark A.G."/>
            <person name="Eisen M.B."/>
            <person name="Smith D.R."/>
            <person name="Bergman C.M."/>
            <person name="Oliver B."/>
            <person name="Markow T.A."/>
            <person name="Kaufman T.C."/>
            <person name="Kellis M."/>
            <person name="Gelbart W."/>
            <person name="Iyer V.N."/>
            <person name="Pollard D.A."/>
            <person name="Sackton T.B."/>
            <person name="Larracuente A.M."/>
            <person name="Singh N.D."/>
            <person name="Abad J.P."/>
            <person name="Abt D.N."/>
            <person name="Adryan B."/>
            <person name="Aguade M."/>
            <person name="Akashi H."/>
            <person name="Anderson W.W."/>
            <person name="Aquadro C.F."/>
            <person name="Ardell D.H."/>
            <person name="Arguello R."/>
            <person name="Artieri C.G."/>
            <person name="Barbash D.A."/>
            <person name="Barker D."/>
            <person name="Barsanti P."/>
            <person name="Batterham P."/>
            <person name="Batzoglou S."/>
            <person name="Begun D."/>
            <person name="Bhutkar A."/>
            <person name="Blanco E."/>
            <person name="Bosak S.A."/>
            <person name="Bradley R.K."/>
            <person name="Brand A.D."/>
            <person name="Brent M.R."/>
            <person name="Brooks A.N."/>
            <person name="Brown R.H."/>
            <person name="Butlin R.K."/>
            <person name="Caggese C."/>
            <person name="Calvi B.R."/>
            <person name="Bernardo de Carvalho A."/>
            <person name="Caspi A."/>
            <person name="Castrezana S."/>
            <person name="Celniker S.E."/>
            <person name="Chang J.L."/>
            <person name="Chapple C."/>
            <person name="Chatterji S."/>
            <person name="Chinwalla A."/>
            <person name="Civetta A."/>
            <person name="Clifton S.W."/>
            <person name="Comeron J.M."/>
            <person name="Costello J.C."/>
            <person name="Coyne J.A."/>
            <person name="Daub J."/>
            <person name="David R.G."/>
            <person name="Delcher A.L."/>
            <person name="Delehaunty K."/>
            <person name="Do C.B."/>
            <person name="Ebling H."/>
            <person name="Edwards K."/>
            <person name="Eickbush T."/>
            <person name="Evans J.D."/>
            <person name="Filipski A."/>
            <person name="Findeiss S."/>
            <person name="Freyhult E."/>
            <person name="Fulton L."/>
            <person name="Fulton R."/>
            <person name="Garcia A.C."/>
            <person name="Gardiner A."/>
            <person name="Garfield D.A."/>
            <person name="Garvin B.E."/>
            <person name="Gibson G."/>
            <person name="Gilbert D."/>
            <person name="Gnerre S."/>
            <person name="Godfrey J."/>
            <person name="Good R."/>
            <person name="Gotea V."/>
            <person name="Gravely B."/>
            <person name="Greenberg A.J."/>
            <person name="Griffiths-Jones S."/>
            <person name="Gross S."/>
            <person name="Guigo R."/>
            <person name="Gustafson E.A."/>
            <person name="Haerty W."/>
            <person name="Hahn M.W."/>
            <person name="Halligan D.L."/>
            <person name="Halpern A.L."/>
            <person name="Halter G.M."/>
            <person name="Han M.V."/>
            <person name="Heger A."/>
            <person name="Hillier L."/>
            <person name="Hinrichs A.S."/>
            <person name="Holmes I."/>
            <person name="Hoskins R.A."/>
            <person name="Hubisz M.J."/>
            <person name="Hultmark D."/>
            <person name="Huntley M.A."/>
            <person name="Jaffe D.B."/>
            <person name="Jagadeeshan S."/>
            <person name="Jeck W.R."/>
            <person name="Johnson J."/>
            <person name="Jones C.D."/>
            <person name="Jordan W.C."/>
            <person name="Karpen G.H."/>
            <person name="Kataoka E."/>
            <person name="Keightley P.D."/>
            <person name="Kheradpour P."/>
            <person name="Kirkness E.F."/>
            <person name="Koerich L.B."/>
            <person name="Kristiansen K."/>
            <person name="Kudrna D."/>
            <person name="Kulathinal R.J."/>
            <person name="Kumar S."/>
            <person name="Kwok R."/>
            <person name="Lander E."/>
            <person name="Langley C.H."/>
            <person name="Lapoint R."/>
            <person name="Lazzaro B.P."/>
            <person name="Lee S.J."/>
            <person name="Levesque L."/>
            <person name="Li R."/>
            <person name="Lin C.F."/>
            <person name="Lin M.F."/>
            <person name="Lindblad-Toh K."/>
            <person name="Llopart A."/>
            <person name="Long M."/>
            <person name="Low L."/>
            <person name="Lozovsky E."/>
            <person name="Lu J."/>
            <person name="Luo M."/>
            <person name="Machado C.A."/>
            <person name="Makalowski W."/>
            <person name="Marzo M."/>
            <person name="Matsuda M."/>
            <person name="Matzkin L."/>
            <person name="McAllister B."/>
            <person name="McBride C.S."/>
            <person name="McKernan B."/>
            <person name="McKernan K."/>
            <person name="Mendez-Lago M."/>
            <person name="Minx P."/>
            <person name="Mollenhauer M.U."/>
            <person name="Montooth K."/>
            <person name="Mount S.M."/>
            <person name="Mu X."/>
            <person name="Myers E."/>
            <person name="Negre B."/>
            <person name="Newfeld S."/>
            <person name="Nielsen R."/>
            <person name="Noor M.A."/>
            <person name="O'Grady P."/>
            <person name="Pachter L."/>
            <person name="Papaceit M."/>
            <person name="Parisi M.J."/>
            <person name="Parisi M."/>
            <person name="Parts L."/>
            <person name="Pedersen J.S."/>
            <person name="Pesole G."/>
            <person name="Phillippy A.M."/>
            <person name="Ponting C.P."/>
            <person name="Pop M."/>
            <person name="Porcelli D."/>
            <person name="Powell J.R."/>
            <person name="Prohaska S."/>
            <person name="Pruitt K."/>
            <person name="Puig M."/>
            <person name="Quesneville H."/>
            <person name="Ram K.R."/>
            <person name="Rand D."/>
            <person name="Rasmussen M.D."/>
            <person name="Reed L.K."/>
            <person name="Reenan R."/>
            <person name="Reily A."/>
            <person name="Remington K.A."/>
            <person name="Rieger T.T."/>
            <person name="Ritchie M.G."/>
            <person name="Robin C."/>
            <person name="Rogers Y.H."/>
            <person name="Rohde C."/>
            <person name="Rozas J."/>
            <person name="Rubenfield M.J."/>
            <person name="Ruiz A."/>
            <person name="Russo S."/>
            <person name="Salzberg S.L."/>
            <person name="Sanchez-Gracia A."/>
            <person name="Saranga D.J."/>
            <person name="Sato H."/>
            <person name="Schaeffer S.W."/>
            <person name="Schatz M.C."/>
            <person name="Schlenke T."/>
            <person name="Schwartz R."/>
            <person name="Segarra C."/>
            <person name="Singh R.S."/>
            <person name="Sirot L."/>
            <person name="Sirota M."/>
            <person name="Sisneros N.B."/>
            <person name="Smith C.D."/>
            <person name="Smith T.F."/>
            <person name="Spieth J."/>
            <person name="Stage D.E."/>
            <person name="Stark A."/>
            <person name="Stephan W."/>
            <person name="Strausberg R.L."/>
            <person name="Strempel S."/>
            <person name="Sturgill D."/>
            <person name="Sutton G."/>
            <person name="Sutton G.G."/>
            <person name="Tao W."/>
            <person name="Teichmann S."/>
            <person name="Tobari Y.N."/>
            <person name="Tomimura Y."/>
            <person name="Tsolas J.M."/>
            <person name="Valente V.L."/>
            <person name="Venter E."/>
            <person name="Venter J.C."/>
            <person name="Vicario S."/>
            <person name="Vieira F.G."/>
            <person name="Vilella A.J."/>
            <person name="Villasante A."/>
            <person name="Walenz B."/>
            <person name="Wang J."/>
            <person name="Wasserman M."/>
            <person name="Watts T."/>
            <person name="Wilson D."/>
            <person name="Wilson R.K."/>
            <person name="Wing R.A."/>
            <person name="Wolfner M.F."/>
            <person name="Wong A."/>
            <person name="Wong G.K."/>
            <person name="Wu C.I."/>
            <person name="Wu G."/>
            <person name="Yamamoto D."/>
            <person name="Yang H.P."/>
            <person name="Yang S.P."/>
            <person name="Yorke J.A."/>
            <person name="Yoshida K."/>
            <person name="Zdobnov E."/>
            <person name="Zhang P."/>
            <person name="Zhang Y."/>
            <person name="Zimin A.V."/>
            <person name="Baldwin J."/>
            <person name="Abdouelleil A."/>
            <person name="Abdulkadir J."/>
            <person name="Abebe A."/>
            <person name="Abera B."/>
            <person name="Abreu J."/>
            <person name="Acer S.C."/>
            <person name="Aftuck L."/>
            <person name="Alexander A."/>
            <person name="An P."/>
            <person name="Anderson E."/>
            <person name="Anderson S."/>
            <person name="Arachi H."/>
            <person name="Azer M."/>
            <person name="Bachantsang P."/>
            <person name="Barry A."/>
            <person name="Bayul T."/>
            <person name="Berlin A."/>
            <person name="Bessette D."/>
            <person name="Bloom T."/>
            <person name="Blye J."/>
            <person name="Boguslavskiy L."/>
            <person name="Bonnet C."/>
            <person name="Boukhgalter B."/>
            <person name="Bourzgui I."/>
            <person name="Brown A."/>
            <person name="Cahill P."/>
            <person name="Channer S."/>
            <person name="Cheshatsang Y."/>
            <person name="Chuda L."/>
            <person name="Citroen M."/>
            <person name="Collymore A."/>
            <person name="Cooke P."/>
            <person name="Costello M."/>
            <person name="D'Aco K."/>
            <person name="Daza R."/>
            <person name="De Haan G."/>
            <person name="DeGray S."/>
            <person name="DeMaso C."/>
            <person name="Dhargay N."/>
            <person name="Dooley K."/>
            <person name="Dooley E."/>
            <person name="Doricent M."/>
            <person name="Dorje P."/>
            <person name="Dorjee K."/>
            <person name="Dupes A."/>
            <person name="Elong R."/>
            <person name="Falk J."/>
            <person name="Farina A."/>
            <person name="Faro S."/>
            <person name="Ferguson D."/>
            <person name="Fisher S."/>
            <person name="Foley C.D."/>
            <person name="Franke A."/>
            <person name="Friedrich D."/>
            <person name="Gadbois L."/>
            <person name="Gearin G."/>
            <person name="Gearin C.R."/>
            <person name="Giannoukos G."/>
            <person name="Goode T."/>
            <person name="Graham J."/>
            <person name="Grandbois E."/>
            <person name="Grewal S."/>
            <person name="Gyaltsen K."/>
            <person name="Hafez N."/>
            <person name="Hagos B."/>
            <person name="Hall J."/>
            <person name="Henson C."/>
            <person name="Hollinger A."/>
            <person name="Honan T."/>
            <person name="Huard M.D."/>
            <person name="Hughes L."/>
            <person name="Hurhula B."/>
            <person name="Husby M.E."/>
            <person name="Kamat A."/>
            <person name="Kanga B."/>
            <person name="Kashin S."/>
            <person name="Khazanovich D."/>
            <person name="Kisner P."/>
            <person name="Lance K."/>
            <person name="Lara M."/>
            <person name="Lee W."/>
            <person name="Lennon N."/>
            <person name="Letendre F."/>
            <person name="LeVine R."/>
            <person name="Lipovsky A."/>
            <person name="Liu X."/>
            <person name="Liu J."/>
            <person name="Liu S."/>
            <person name="Lokyitsang T."/>
            <person name="Lokyitsang Y."/>
            <person name="Lubonja R."/>
            <person name="Lui A."/>
            <person name="MacDonald P."/>
            <person name="Magnisalis V."/>
            <person name="Maru K."/>
            <person name="Matthews C."/>
            <person name="McCusker W."/>
            <person name="McDonough S."/>
            <person name="Mehta T."/>
            <person name="Meldrim J."/>
            <person name="Meneus L."/>
            <person name="Mihai O."/>
            <person name="Mihalev A."/>
            <person name="Mihova T."/>
            <person name="Mittelman R."/>
            <person name="Mlenga V."/>
            <person name="Montmayeur A."/>
            <person name="Mulrain L."/>
            <person name="Navidi A."/>
            <person name="Naylor J."/>
            <person name="Negash T."/>
            <person name="Nguyen T."/>
            <person name="Nguyen N."/>
            <person name="Nicol R."/>
            <person name="Norbu C."/>
            <person name="Norbu N."/>
            <person name="Novod N."/>
            <person name="O'Neill B."/>
            <person name="Osman S."/>
            <person name="Markiewicz E."/>
            <person name="Oyono O.L."/>
            <person name="Patti C."/>
            <person name="Phunkhang P."/>
            <person name="Pierre F."/>
            <person name="Priest M."/>
            <person name="Raghuraman S."/>
            <person name="Rege F."/>
            <person name="Reyes R."/>
            <person name="Rise C."/>
            <person name="Rogov P."/>
            <person name="Ross K."/>
            <person name="Ryan E."/>
            <person name="Settipalli S."/>
            <person name="Shea T."/>
            <person name="Sherpa N."/>
            <person name="Shi L."/>
            <person name="Shih D."/>
            <person name="Sparrow T."/>
            <person name="Spaulding J."/>
            <person name="Stalker J."/>
            <person name="Stange-Thomann N."/>
            <person name="Stavropoulos S."/>
            <person name="Stone C."/>
            <person name="Strader C."/>
            <person name="Tesfaye S."/>
            <person name="Thomson T."/>
            <person name="Thoulutsang Y."/>
            <person name="Thoulutsang D."/>
            <person name="Topham K."/>
            <person name="Topping I."/>
            <person name="Tsamla T."/>
            <person name="Vassiliev H."/>
            <person name="Vo A."/>
            <person name="Wangchuk T."/>
            <person name="Wangdi T."/>
            <person name="Weiand M."/>
            <person name="Wilkinson J."/>
            <person name="Wilson A."/>
            <person name="Yadav S."/>
            <person name="Young G."/>
            <person name="Yu Q."/>
            <person name="Zembek L."/>
            <person name="Zhong D."/>
            <person name="Zimmer A."/>
            <person name="Zwirko Z."/>
            <person name="Jaffe D.B."/>
            <person name="Alvarez P."/>
            <person name="Brockman W."/>
            <person name="Butler J."/>
            <person name="Chin C."/>
            <person name="Gnerre S."/>
            <person name="Grabherr M."/>
            <person name="Kleber M."/>
            <person name="Mauceli E."/>
            <person name="MacCallum I."/>
        </authorList>
    </citation>
    <scope>NUCLEOTIDE SEQUENCE [LARGE SCALE GENOMIC DNA]</scope>
    <source>
        <strain evidence="5">Tucson 15081-1352.22</strain>
    </source>
</reference>
<protein>
    <recommendedName>
        <fullName evidence="2">Phospholipid scramblase</fullName>
    </recommendedName>
</protein>
<dbReference type="AlphaFoldDB" id="B4L924"/>
<dbReference type="Pfam" id="PF03803">
    <property type="entry name" value="Scramblase"/>
    <property type="match status" value="1"/>
</dbReference>
<comment type="cofactor">
    <cofactor evidence="2">
        <name>Ca(2+)</name>
        <dbReference type="ChEBI" id="CHEBI:29108"/>
    </cofactor>
</comment>
<evidence type="ECO:0000313" key="5">
    <source>
        <dbReference type="Proteomes" id="UP000009192"/>
    </source>
</evidence>
<gene>
    <name evidence="4" type="primary">Dmoj\GI16767</name>
    <name evidence="4" type="ORF">Dmoj_GI16767</name>
</gene>
<organism evidence="4 5">
    <name type="scientific">Drosophila mojavensis</name>
    <name type="common">Fruit fly</name>
    <dbReference type="NCBI Taxonomy" id="7230"/>
    <lineage>
        <taxon>Eukaryota</taxon>
        <taxon>Metazoa</taxon>
        <taxon>Ecdysozoa</taxon>
        <taxon>Arthropoda</taxon>
        <taxon>Hexapoda</taxon>
        <taxon>Insecta</taxon>
        <taxon>Pterygota</taxon>
        <taxon>Neoptera</taxon>
        <taxon>Endopterygota</taxon>
        <taxon>Diptera</taxon>
        <taxon>Brachycera</taxon>
        <taxon>Muscomorpha</taxon>
        <taxon>Ephydroidea</taxon>
        <taxon>Drosophilidae</taxon>
        <taxon>Drosophila</taxon>
    </lineage>
</organism>
<dbReference type="eggNOG" id="KOG0621">
    <property type="taxonomic scope" value="Eukaryota"/>
</dbReference>
<dbReference type="KEGG" id="dmo:Dmoj_GI16767"/>
<dbReference type="PANTHER" id="PTHR23248">
    <property type="entry name" value="PHOSPHOLIPID SCRAMBLASE-RELATED"/>
    <property type="match status" value="1"/>
</dbReference>